<gene>
    <name evidence="1" type="ORF">RI129_006236</name>
</gene>
<dbReference type="AlphaFoldDB" id="A0AAN7VG32"/>
<dbReference type="Proteomes" id="UP001329430">
    <property type="component" value="Chromosome 4"/>
</dbReference>
<organism evidence="1 2">
    <name type="scientific">Pyrocoelia pectoralis</name>
    <dbReference type="NCBI Taxonomy" id="417401"/>
    <lineage>
        <taxon>Eukaryota</taxon>
        <taxon>Metazoa</taxon>
        <taxon>Ecdysozoa</taxon>
        <taxon>Arthropoda</taxon>
        <taxon>Hexapoda</taxon>
        <taxon>Insecta</taxon>
        <taxon>Pterygota</taxon>
        <taxon>Neoptera</taxon>
        <taxon>Endopterygota</taxon>
        <taxon>Coleoptera</taxon>
        <taxon>Polyphaga</taxon>
        <taxon>Elateriformia</taxon>
        <taxon>Elateroidea</taxon>
        <taxon>Lampyridae</taxon>
        <taxon>Lampyrinae</taxon>
        <taxon>Pyrocoelia</taxon>
    </lineage>
</organism>
<dbReference type="EMBL" id="JAVRBK010000004">
    <property type="protein sequence ID" value="KAK5644936.1"/>
    <property type="molecule type" value="Genomic_DNA"/>
</dbReference>
<comment type="caution">
    <text evidence="1">The sequence shown here is derived from an EMBL/GenBank/DDBJ whole genome shotgun (WGS) entry which is preliminary data.</text>
</comment>
<evidence type="ECO:0000313" key="2">
    <source>
        <dbReference type="Proteomes" id="UP001329430"/>
    </source>
</evidence>
<keyword evidence="2" id="KW-1185">Reference proteome</keyword>
<proteinExistence type="predicted"/>
<protein>
    <submittedName>
        <fullName evidence="1">Uncharacterized protein</fullName>
    </submittedName>
</protein>
<sequence>MDRYHINILGISECRWTGYGECKTEEHSFIYSGLEEGSEHRYGVGIIFKKKNKRTVGGMETG</sequence>
<reference evidence="1 2" key="1">
    <citation type="journal article" date="2024" name="Insects">
        <title>An Improved Chromosome-Level Genome Assembly of the Firefly Pyrocoelia pectoralis.</title>
        <authorList>
            <person name="Fu X."/>
            <person name="Meyer-Rochow V.B."/>
            <person name="Ballantyne L."/>
            <person name="Zhu X."/>
        </authorList>
    </citation>
    <scope>NUCLEOTIDE SEQUENCE [LARGE SCALE GENOMIC DNA]</scope>
    <source>
        <strain evidence="1">XCY_ONT2</strain>
    </source>
</reference>
<accession>A0AAN7VG32</accession>
<name>A0AAN7VG32_9COLE</name>
<evidence type="ECO:0000313" key="1">
    <source>
        <dbReference type="EMBL" id="KAK5644936.1"/>
    </source>
</evidence>